<dbReference type="AlphaFoldDB" id="A0A3E2HEV0"/>
<keyword evidence="3" id="KW-1185">Reference proteome</keyword>
<feature type="region of interest" description="Disordered" evidence="1">
    <location>
        <begin position="50"/>
        <end position="115"/>
    </location>
</feature>
<comment type="caution">
    <text evidence="2">The sequence shown here is derived from an EMBL/GenBank/DDBJ whole genome shotgun (WGS) entry which is preliminary data.</text>
</comment>
<evidence type="ECO:0000313" key="2">
    <source>
        <dbReference type="EMBL" id="RFU31944.1"/>
    </source>
</evidence>
<feature type="region of interest" description="Disordered" evidence="1">
    <location>
        <begin position="1"/>
        <end position="21"/>
    </location>
</feature>
<name>A0A3E2HEV0_SCYLI</name>
<dbReference type="OMA" id="VAAWIWS"/>
<sequence length="440" mass="47799">MSSSYDRYERSSRRSPAGGSRRGTLSFWVPLVITVTAATIGIAAWVWSERQDDDEDNDDRDRPGGRGEQVPDYGRNPDGTLRTGPPSYTDLRPGESGYGTVPRERPDVASTSEAQMAGALRRTPSPQQFFNNAAKTVSAGVTSAGTLIGNVLSSIREDDKIAYNDHKTWSEEVEARHPGQVPSRASGPIEMRSTDSPNLPPQKAGATAGQGRKKTVAVVVSADTHLHDMDDEDSFYETASILSHLPRNIDFSKTRLFVLIYSPDLKEHPLDAVASQAPGSLSSSFSNIGHEQALPPGKESEKPLTSPITTGSPAFRAVYSQALGLVEKETMVLPFTTPTGHIHILRHLNPDIVYLQESLAGDNGEIISHLQSWLRQDVVLVVGADGGHGGLADSESEAEPGPKVEHWWEREDRVGRGRGIVVVEGLRVGDDWARRIDGKE</sequence>
<evidence type="ECO:0000313" key="3">
    <source>
        <dbReference type="Proteomes" id="UP000258309"/>
    </source>
</evidence>
<feature type="non-terminal residue" evidence="2">
    <location>
        <position position="440"/>
    </location>
</feature>
<dbReference type="EMBL" id="NCSJ02000065">
    <property type="protein sequence ID" value="RFU31944.1"/>
    <property type="molecule type" value="Genomic_DNA"/>
</dbReference>
<gene>
    <name evidence="2" type="ORF">B7463_g4423</name>
</gene>
<organism evidence="2 3">
    <name type="scientific">Scytalidium lignicola</name>
    <name type="common">Hyphomycete</name>
    <dbReference type="NCBI Taxonomy" id="5539"/>
    <lineage>
        <taxon>Eukaryota</taxon>
        <taxon>Fungi</taxon>
        <taxon>Dikarya</taxon>
        <taxon>Ascomycota</taxon>
        <taxon>Pezizomycotina</taxon>
        <taxon>Leotiomycetes</taxon>
        <taxon>Leotiomycetes incertae sedis</taxon>
        <taxon>Scytalidium</taxon>
    </lineage>
</organism>
<dbReference type="OrthoDB" id="5327700at2759"/>
<feature type="region of interest" description="Disordered" evidence="1">
    <location>
        <begin position="172"/>
        <end position="212"/>
    </location>
</feature>
<feature type="region of interest" description="Disordered" evidence="1">
    <location>
        <begin position="284"/>
        <end position="307"/>
    </location>
</feature>
<dbReference type="Proteomes" id="UP000258309">
    <property type="component" value="Unassembled WGS sequence"/>
</dbReference>
<reference evidence="2 3" key="1">
    <citation type="submission" date="2018-05" db="EMBL/GenBank/DDBJ databases">
        <title>Draft genome sequence of Scytalidium lignicola DSM 105466, a ubiquitous saprotrophic fungus.</title>
        <authorList>
            <person name="Buettner E."/>
            <person name="Gebauer A.M."/>
            <person name="Hofrichter M."/>
            <person name="Liers C."/>
            <person name="Kellner H."/>
        </authorList>
    </citation>
    <scope>NUCLEOTIDE SEQUENCE [LARGE SCALE GENOMIC DNA]</scope>
    <source>
        <strain evidence="2 3">DSM 105466</strain>
    </source>
</reference>
<feature type="non-terminal residue" evidence="2">
    <location>
        <position position="1"/>
    </location>
</feature>
<proteinExistence type="predicted"/>
<evidence type="ECO:0000256" key="1">
    <source>
        <dbReference type="SAM" id="MobiDB-lite"/>
    </source>
</evidence>
<protein>
    <submittedName>
        <fullName evidence="2">Uncharacterized protein</fullName>
    </submittedName>
</protein>
<accession>A0A3E2HEV0</accession>
<feature type="compositionally biased region" description="Basic and acidic residues" evidence="1">
    <location>
        <begin position="1"/>
        <end position="12"/>
    </location>
</feature>